<keyword evidence="3" id="KW-1185">Reference proteome</keyword>
<organism evidence="2 3">
    <name type="scientific">Taxus chinensis</name>
    <name type="common">Chinese yew</name>
    <name type="synonym">Taxus wallichiana var. chinensis</name>
    <dbReference type="NCBI Taxonomy" id="29808"/>
    <lineage>
        <taxon>Eukaryota</taxon>
        <taxon>Viridiplantae</taxon>
        <taxon>Streptophyta</taxon>
        <taxon>Embryophyta</taxon>
        <taxon>Tracheophyta</taxon>
        <taxon>Spermatophyta</taxon>
        <taxon>Pinopsida</taxon>
        <taxon>Pinidae</taxon>
        <taxon>Conifers II</taxon>
        <taxon>Cupressales</taxon>
        <taxon>Taxaceae</taxon>
        <taxon>Taxus</taxon>
    </lineage>
</organism>
<dbReference type="CDD" id="cd02869">
    <property type="entry name" value="PseudoU_synth_RluA_like"/>
    <property type="match status" value="1"/>
</dbReference>
<dbReference type="OMA" id="GEHHSYK"/>
<gene>
    <name evidence="2" type="ORF">KI387_026256</name>
</gene>
<dbReference type="AlphaFoldDB" id="A0AA38FVE8"/>
<dbReference type="GO" id="GO:0003723">
    <property type="term" value="F:RNA binding"/>
    <property type="evidence" value="ECO:0007669"/>
    <property type="project" value="InterPro"/>
</dbReference>
<dbReference type="PANTHER" id="PTHR21600:SF52">
    <property type="entry name" value="PSEUDOURIDINE SYNTHASE RSUA_RLUA-LIKE DOMAIN-CONTAINING PROTEIN"/>
    <property type="match status" value="1"/>
</dbReference>
<feature type="domain" description="Pseudouridine synthase RsuA/RluA-like" evidence="1">
    <location>
        <begin position="138"/>
        <end position="306"/>
    </location>
</feature>
<dbReference type="Pfam" id="PF00849">
    <property type="entry name" value="PseudoU_synth_2"/>
    <property type="match status" value="1"/>
</dbReference>
<dbReference type="Gene3D" id="3.30.2350.10">
    <property type="entry name" value="Pseudouridine synthase"/>
    <property type="match status" value="1"/>
</dbReference>
<accession>A0AA38FVE8</accession>
<evidence type="ECO:0000313" key="3">
    <source>
        <dbReference type="Proteomes" id="UP000824469"/>
    </source>
</evidence>
<protein>
    <recommendedName>
        <fullName evidence="1">Pseudouridine synthase RsuA/RluA-like domain-containing protein</fullName>
    </recommendedName>
</protein>
<comment type="caution">
    <text evidence="2">The sequence shown here is derived from an EMBL/GenBank/DDBJ whole genome shotgun (WGS) entry which is preliminary data.</text>
</comment>
<proteinExistence type="predicted"/>
<evidence type="ECO:0000313" key="2">
    <source>
        <dbReference type="EMBL" id="KAH9311221.1"/>
    </source>
</evidence>
<dbReference type="InterPro" id="IPR020103">
    <property type="entry name" value="PsdUridine_synth_cat_dom_sf"/>
</dbReference>
<evidence type="ECO:0000259" key="1">
    <source>
        <dbReference type="Pfam" id="PF00849"/>
    </source>
</evidence>
<dbReference type="EMBL" id="JAHRHJ020000006">
    <property type="protein sequence ID" value="KAH9311221.1"/>
    <property type="molecule type" value="Genomic_DNA"/>
</dbReference>
<dbReference type="InterPro" id="IPR050188">
    <property type="entry name" value="RluA_PseudoU_synthase"/>
</dbReference>
<name>A0AA38FVE8_TAXCH</name>
<dbReference type="PANTHER" id="PTHR21600">
    <property type="entry name" value="MITOCHONDRIAL RNA PSEUDOURIDINE SYNTHASE"/>
    <property type="match status" value="1"/>
</dbReference>
<sequence length="393" mass="43902">MDSSRLHKPETLNQRLQESDFGTLEIGLSVLANDDSLPDDLIHFGAVHCALVCPKPPPTASAEQVQLFKEVTAPTVLKKRSSLKGKTVREAQKTFRIISPSEYIEAGSYLRVHVHPKRFPRCYEVDWSSRVIAETESYVVLEKPAGTSVGGTTDNIEETCATFTTRAMGLSSPLKTTHQLDNCTEGCVVLSKTVEFCSEFHSKLREKQVKKLYLALTAAPVPPGKISHYMRPVNFAPRILSREPFQGWHLCQLEVLECKEVPWPDSTIEDIYGILDCGWSPKDVAYECKIKLLTGRTHQIRAQLAACGAPIIGDSIYMPAAIKMMMAPYLYPFAEGETNNEVRDDEAMNATIDQWILQHGKEPDLAIGLQACEISWNDGECTYQAGPPWWRSD</sequence>
<reference evidence="2 3" key="1">
    <citation type="journal article" date="2021" name="Nat. Plants">
        <title>The Taxus genome provides insights into paclitaxel biosynthesis.</title>
        <authorList>
            <person name="Xiong X."/>
            <person name="Gou J."/>
            <person name="Liao Q."/>
            <person name="Li Y."/>
            <person name="Zhou Q."/>
            <person name="Bi G."/>
            <person name="Li C."/>
            <person name="Du R."/>
            <person name="Wang X."/>
            <person name="Sun T."/>
            <person name="Guo L."/>
            <person name="Liang H."/>
            <person name="Lu P."/>
            <person name="Wu Y."/>
            <person name="Zhang Z."/>
            <person name="Ro D.K."/>
            <person name="Shang Y."/>
            <person name="Huang S."/>
            <person name="Yan J."/>
        </authorList>
    </citation>
    <scope>NUCLEOTIDE SEQUENCE [LARGE SCALE GENOMIC DNA]</scope>
    <source>
        <strain evidence="2">Ta-2019</strain>
    </source>
</reference>
<dbReference type="Proteomes" id="UP000824469">
    <property type="component" value="Unassembled WGS sequence"/>
</dbReference>
<dbReference type="InterPro" id="IPR006145">
    <property type="entry name" value="PsdUridine_synth_RsuA/RluA"/>
</dbReference>
<dbReference type="GO" id="GO:0009982">
    <property type="term" value="F:pseudouridine synthase activity"/>
    <property type="evidence" value="ECO:0007669"/>
    <property type="project" value="InterPro"/>
</dbReference>
<dbReference type="SUPFAM" id="SSF55120">
    <property type="entry name" value="Pseudouridine synthase"/>
    <property type="match status" value="1"/>
</dbReference>
<dbReference type="GO" id="GO:0000455">
    <property type="term" value="P:enzyme-directed rRNA pseudouridine synthesis"/>
    <property type="evidence" value="ECO:0007669"/>
    <property type="project" value="TreeGrafter"/>
</dbReference>